<feature type="compositionally biased region" description="Basic and acidic residues" evidence="1">
    <location>
        <begin position="1"/>
        <end position="12"/>
    </location>
</feature>
<name>A0AAD2CUB6_9STRA</name>
<sequence>MIHRSARVDVRTKSGSLTSRSNSTKSKATPLLQRRRHTFWALILGSLLSCYLATVVLLSENGSSAFTTSSENPLSTFSMGNEWKAFSSSESHKNRKRSNGRVTQNQTVLLYIDGEISAEDEKAAANSLQSLVNQFGSQSLQKWEVIRQADNQEKNFDIATQNLPCVWITKKGPVQSSLGSNPSGRNVHSRCIQMVATAASDDPTNSSMDWRLHKQGSVGSTKPGRSNSNSTICLPRQVGPRQDFWQRGVNFERVGLWMQAASIRSYVWNLALVPDSQEQWLSDAIHKVGKESFSDGRNASGIVITKPLDDYKPVPYFRDLLTSVFTVVVFKPESAVSSQQNITPQGRKQRNKKQRKESPGQHKSMFWKQLQEVILSGSIPIVITMGSPNAQMDCNHELFFGSNSPILVLPNQMKPLLTTLWEEPPAKLNARQDELRVWYQRTMIQRAIQVEDWILDTTPSSKAPSSDQRLQLAKEYLQDLTPFFLQQRRHAAKPLCLTPPFYGRTNNKVIEIGKLLKLSYQEGKHRALALDRRWSNWYRPHFDERDDVLLDYYPHGECEKTFTAREAFEITDWDLSYLIHLLPRHDYRERAEKIINTWQHGNNYISVHRRDLEGSCHVHAKCSDVELETSTCLQKRDPTEICSAELRLRACDMEYNMVPNPEGLPIVLFTDGQVPAKDGTFPHMFNTTDFFVEMWLMVKSKTHWGNPRSTVDAVVSSWREGREMEPKECYPT</sequence>
<keyword evidence="4" id="KW-1185">Reference proteome</keyword>
<evidence type="ECO:0000256" key="2">
    <source>
        <dbReference type="SAM" id="Phobius"/>
    </source>
</evidence>
<feature type="compositionally biased region" description="Polar residues" evidence="1">
    <location>
        <begin position="13"/>
        <end position="27"/>
    </location>
</feature>
<gene>
    <name evidence="3" type="ORF">CYCCA115_LOCUS10196</name>
</gene>
<protein>
    <submittedName>
        <fullName evidence="3">Uncharacterized protein</fullName>
    </submittedName>
</protein>
<dbReference type="EMBL" id="CAKOGP040001557">
    <property type="protein sequence ID" value="CAJ1946055.1"/>
    <property type="molecule type" value="Genomic_DNA"/>
</dbReference>
<evidence type="ECO:0000313" key="4">
    <source>
        <dbReference type="Proteomes" id="UP001295423"/>
    </source>
</evidence>
<feature type="region of interest" description="Disordered" evidence="1">
    <location>
        <begin position="1"/>
        <end position="29"/>
    </location>
</feature>
<proteinExistence type="predicted"/>
<evidence type="ECO:0000256" key="1">
    <source>
        <dbReference type="SAM" id="MobiDB-lite"/>
    </source>
</evidence>
<feature type="region of interest" description="Disordered" evidence="1">
    <location>
        <begin position="339"/>
        <end position="363"/>
    </location>
</feature>
<keyword evidence="2" id="KW-0472">Membrane</keyword>
<dbReference type="Proteomes" id="UP001295423">
    <property type="component" value="Unassembled WGS sequence"/>
</dbReference>
<keyword evidence="2" id="KW-0812">Transmembrane</keyword>
<dbReference type="AlphaFoldDB" id="A0AAD2CUB6"/>
<feature type="region of interest" description="Disordered" evidence="1">
    <location>
        <begin position="200"/>
        <end position="233"/>
    </location>
</feature>
<accession>A0AAD2CUB6</accession>
<feature type="compositionally biased region" description="Polar residues" evidence="1">
    <location>
        <begin position="217"/>
        <end position="232"/>
    </location>
</feature>
<evidence type="ECO:0000313" key="3">
    <source>
        <dbReference type="EMBL" id="CAJ1946055.1"/>
    </source>
</evidence>
<reference evidence="3" key="1">
    <citation type="submission" date="2023-08" db="EMBL/GenBank/DDBJ databases">
        <authorList>
            <person name="Audoor S."/>
            <person name="Bilcke G."/>
        </authorList>
    </citation>
    <scope>NUCLEOTIDE SEQUENCE</scope>
</reference>
<feature type="transmembrane region" description="Helical" evidence="2">
    <location>
        <begin position="39"/>
        <end position="58"/>
    </location>
</feature>
<organism evidence="3 4">
    <name type="scientific">Cylindrotheca closterium</name>
    <dbReference type="NCBI Taxonomy" id="2856"/>
    <lineage>
        <taxon>Eukaryota</taxon>
        <taxon>Sar</taxon>
        <taxon>Stramenopiles</taxon>
        <taxon>Ochrophyta</taxon>
        <taxon>Bacillariophyta</taxon>
        <taxon>Bacillariophyceae</taxon>
        <taxon>Bacillariophycidae</taxon>
        <taxon>Bacillariales</taxon>
        <taxon>Bacillariaceae</taxon>
        <taxon>Cylindrotheca</taxon>
    </lineage>
</organism>
<comment type="caution">
    <text evidence="3">The sequence shown here is derived from an EMBL/GenBank/DDBJ whole genome shotgun (WGS) entry which is preliminary data.</text>
</comment>
<keyword evidence="2" id="KW-1133">Transmembrane helix</keyword>